<name>A0ABD2NA60_9CUCU</name>
<accession>A0ABD2NA60</accession>
<protein>
    <recommendedName>
        <fullName evidence="4">Neuropeptide-like 4</fullName>
    </recommendedName>
</protein>
<keyword evidence="3" id="KW-1185">Reference proteome</keyword>
<proteinExistence type="predicted"/>
<evidence type="ECO:0000256" key="1">
    <source>
        <dbReference type="SAM" id="SignalP"/>
    </source>
</evidence>
<dbReference type="EMBL" id="JABFTP020000083">
    <property type="protein sequence ID" value="KAL3275661.1"/>
    <property type="molecule type" value="Genomic_DNA"/>
</dbReference>
<comment type="caution">
    <text evidence="2">The sequence shown here is derived from an EMBL/GenBank/DDBJ whole genome shotgun (WGS) entry which is preliminary data.</text>
</comment>
<organism evidence="2 3">
    <name type="scientific">Cryptolaemus montrouzieri</name>
    <dbReference type="NCBI Taxonomy" id="559131"/>
    <lineage>
        <taxon>Eukaryota</taxon>
        <taxon>Metazoa</taxon>
        <taxon>Ecdysozoa</taxon>
        <taxon>Arthropoda</taxon>
        <taxon>Hexapoda</taxon>
        <taxon>Insecta</taxon>
        <taxon>Pterygota</taxon>
        <taxon>Neoptera</taxon>
        <taxon>Endopterygota</taxon>
        <taxon>Coleoptera</taxon>
        <taxon>Polyphaga</taxon>
        <taxon>Cucujiformia</taxon>
        <taxon>Coccinelloidea</taxon>
        <taxon>Coccinellidae</taxon>
        <taxon>Scymninae</taxon>
        <taxon>Scymnini</taxon>
        <taxon>Cryptolaemus</taxon>
    </lineage>
</organism>
<dbReference type="Proteomes" id="UP001516400">
    <property type="component" value="Unassembled WGS sequence"/>
</dbReference>
<evidence type="ECO:0008006" key="4">
    <source>
        <dbReference type="Google" id="ProtNLM"/>
    </source>
</evidence>
<sequence length="72" mass="7438">MFAKIILIAFALFAVALAAPEARPQYIVPGATAYTAYSAPVVGAYPGYSAPYAAYSGIYPSVYGGYHGAVVV</sequence>
<reference evidence="2 3" key="1">
    <citation type="journal article" date="2021" name="BMC Biol.">
        <title>Horizontally acquired antibacterial genes associated with adaptive radiation of ladybird beetles.</title>
        <authorList>
            <person name="Li H.S."/>
            <person name="Tang X.F."/>
            <person name="Huang Y.H."/>
            <person name="Xu Z.Y."/>
            <person name="Chen M.L."/>
            <person name="Du X.Y."/>
            <person name="Qiu B.Y."/>
            <person name="Chen P.T."/>
            <person name="Zhang W."/>
            <person name="Slipinski A."/>
            <person name="Escalona H.E."/>
            <person name="Waterhouse R.M."/>
            <person name="Zwick A."/>
            <person name="Pang H."/>
        </authorList>
    </citation>
    <scope>NUCLEOTIDE SEQUENCE [LARGE SCALE GENOMIC DNA]</scope>
    <source>
        <strain evidence="2">SYSU2018</strain>
    </source>
</reference>
<dbReference type="AlphaFoldDB" id="A0ABD2NA60"/>
<keyword evidence="1" id="KW-0732">Signal</keyword>
<evidence type="ECO:0000313" key="3">
    <source>
        <dbReference type="Proteomes" id="UP001516400"/>
    </source>
</evidence>
<gene>
    <name evidence="2" type="ORF">HHI36_020414</name>
</gene>
<feature type="signal peptide" evidence="1">
    <location>
        <begin position="1"/>
        <end position="18"/>
    </location>
</feature>
<feature type="chain" id="PRO_5044848320" description="Neuropeptide-like 4" evidence="1">
    <location>
        <begin position="19"/>
        <end position="72"/>
    </location>
</feature>
<evidence type="ECO:0000313" key="2">
    <source>
        <dbReference type="EMBL" id="KAL3275661.1"/>
    </source>
</evidence>